<reference evidence="2 3" key="1">
    <citation type="submission" date="2024-02" db="EMBL/GenBank/DDBJ databases">
        <title>First draft genome assembly of two strains of Seiridium cardinale.</title>
        <authorList>
            <person name="Emiliani G."/>
            <person name="Scali E."/>
        </authorList>
    </citation>
    <scope>NUCLEOTIDE SEQUENCE [LARGE SCALE GENOMIC DNA]</scope>
    <source>
        <strain evidence="2 3">BM-138-000479</strain>
    </source>
</reference>
<organism evidence="2 3">
    <name type="scientific">Seiridium cardinale</name>
    <dbReference type="NCBI Taxonomy" id="138064"/>
    <lineage>
        <taxon>Eukaryota</taxon>
        <taxon>Fungi</taxon>
        <taxon>Dikarya</taxon>
        <taxon>Ascomycota</taxon>
        <taxon>Pezizomycotina</taxon>
        <taxon>Sordariomycetes</taxon>
        <taxon>Xylariomycetidae</taxon>
        <taxon>Amphisphaeriales</taxon>
        <taxon>Sporocadaceae</taxon>
        <taxon>Seiridium</taxon>
    </lineage>
</organism>
<evidence type="ECO:0000313" key="2">
    <source>
        <dbReference type="EMBL" id="KAK9779282.1"/>
    </source>
</evidence>
<dbReference type="SMART" id="SM00271">
    <property type="entry name" value="DnaJ"/>
    <property type="match status" value="1"/>
</dbReference>
<dbReference type="Proteomes" id="UP001465668">
    <property type="component" value="Unassembled WGS sequence"/>
</dbReference>
<evidence type="ECO:0000259" key="1">
    <source>
        <dbReference type="PROSITE" id="PS50076"/>
    </source>
</evidence>
<dbReference type="InterPro" id="IPR001623">
    <property type="entry name" value="DnaJ_domain"/>
</dbReference>
<evidence type="ECO:0000313" key="3">
    <source>
        <dbReference type="Proteomes" id="UP001465668"/>
    </source>
</evidence>
<sequence length="241" mass="27544">MADSGLSHTQCCAILGLQAGASTDDVKQAFRALALIYHPDKAGADEKRREANNEKFKELRAAYEVLINNMRVDQPTTAATDFESHLRIDPAIRERLEKVTQKYRDLVRKIGESNVLGSRTWDMMYNYYRRTDFPKLCQLWTIREQAVKQVSRRVTVLLLNASKKLYVLPECGVKEEELEEWEKTATKAATVVGQWHKDLLSLREAASRALSAGDRDRSIHGSRLLQQSTRLARHAHVSCRF</sequence>
<dbReference type="PANTHER" id="PTHR24074">
    <property type="entry name" value="CO-CHAPERONE PROTEIN DJLA"/>
    <property type="match status" value="1"/>
</dbReference>
<dbReference type="SUPFAM" id="SSF46565">
    <property type="entry name" value="Chaperone J-domain"/>
    <property type="match status" value="1"/>
</dbReference>
<dbReference type="CDD" id="cd06257">
    <property type="entry name" value="DnaJ"/>
    <property type="match status" value="1"/>
</dbReference>
<comment type="caution">
    <text evidence="2">The sequence shown here is derived from an EMBL/GenBank/DDBJ whole genome shotgun (WGS) entry which is preliminary data.</text>
</comment>
<protein>
    <submittedName>
        <fullName evidence="2">DnaJ-domain-containing protein</fullName>
    </submittedName>
</protein>
<keyword evidence="3" id="KW-1185">Reference proteome</keyword>
<dbReference type="PROSITE" id="PS50076">
    <property type="entry name" value="DNAJ_2"/>
    <property type="match status" value="1"/>
</dbReference>
<dbReference type="InterPro" id="IPR036869">
    <property type="entry name" value="J_dom_sf"/>
</dbReference>
<dbReference type="EMBL" id="JARVKM010000011">
    <property type="protein sequence ID" value="KAK9779282.1"/>
    <property type="molecule type" value="Genomic_DNA"/>
</dbReference>
<dbReference type="PRINTS" id="PR00625">
    <property type="entry name" value="JDOMAIN"/>
</dbReference>
<gene>
    <name evidence="2" type="ORF">SCAR479_03764</name>
</gene>
<accession>A0ABR2XZQ4</accession>
<dbReference type="Gene3D" id="1.10.287.110">
    <property type="entry name" value="DnaJ domain"/>
    <property type="match status" value="1"/>
</dbReference>
<proteinExistence type="predicted"/>
<dbReference type="Pfam" id="PF00226">
    <property type="entry name" value="DnaJ"/>
    <property type="match status" value="1"/>
</dbReference>
<dbReference type="InterPro" id="IPR050817">
    <property type="entry name" value="DjlA_DnaK_co-chaperone"/>
</dbReference>
<name>A0ABR2XZQ4_9PEZI</name>
<feature type="domain" description="J" evidence="1">
    <location>
        <begin position="10"/>
        <end position="71"/>
    </location>
</feature>